<evidence type="ECO:0000256" key="1">
    <source>
        <dbReference type="ARBA" id="ARBA00006583"/>
    </source>
</evidence>
<dbReference type="GO" id="GO:0006270">
    <property type="term" value="P:DNA replication initiation"/>
    <property type="evidence" value="ECO:0007669"/>
    <property type="project" value="UniProtKB-UniRule"/>
</dbReference>
<dbReference type="PRINTS" id="PR00051">
    <property type="entry name" value="DNAA"/>
</dbReference>
<reference evidence="15 16" key="1">
    <citation type="submission" date="2018-07" db="EMBL/GenBank/DDBJ databases">
        <title>Whole genome sequence of Mycobacterium uberis.</title>
        <authorList>
            <person name="Benjak A."/>
        </authorList>
    </citation>
    <scope>NUCLEOTIDE SEQUENCE [LARGE SCALE GENOMIC DNA]</scope>
    <source>
        <strain evidence="15 16">Jura</strain>
    </source>
</reference>
<feature type="region of interest" description="Domain III, AAA+ region" evidence="8">
    <location>
        <begin position="169"/>
        <end position="385"/>
    </location>
</feature>
<evidence type="ECO:0000256" key="5">
    <source>
        <dbReference type="ARBA" id="ARBA00022840"/>
    </source>
</evidence>
<dbReference type="OrthoDB" id="9807019at2"/>
<keyword evidence="7 8" id="KW-0238">DNA-binding</keyword>
<evidence type="ECO:0000256" key="3">
    <source>
        <dbReference type="ARBA" id="ARBA00022705"/>
    </source>
</evidence>
<feature type="region of interest" description="Disordered" evidence="12">
    <location>
        <begin position="138"/>
        <end position="157"/>
    </location>
</feature>
<dbReference type="InterPro" id="IPR027417">
    <property type="entry name" value="P-loop_NTPase"/>
</dbReference>
<accession>A0A3E1HL59</accession>
<evidence type="ECO:0000256" key="4">
    <source>
        <dbReference type="ARBA" id="ARBA00022741"/>
    </source>
</evidence>
<dbReference type="Gene3D" id="1.10.8.60">
    <property type="match status" value="1"/>
</dbReference>
<feature type="binding site" evidence="8">
    <location>
        <position position="217"/>
    </location>
    <ligand>
        <name>ATP</name>
        <dbReference type="ChEBI" id="CHEBI:30616"/>
    </ligand>
</feature>
<dbReference type="FunFam" id="3.40.50.300:FF:000150">
    <property type="entry name" value="Chromosomal replication initiator protein DnaA"/>
    <property type="match status" value="1"/>
</dbReference>
<dbReference type="SMART" id="SM00382">
    <property type="entry name" value="AAA"/>
    <property type="match status" value="1"/>
</dbReference>
<name>A0A3E1HL59_9MYCO</name>
<feature type="domain" description="AAA+ ATPase" evidence="13">
    <location>
        <begin position="202"/>
        <end position="330"/>
    </location>
</feature>
<dbReference type="InterPro" id="IPR020591">
    <property type="entry name" value="Chromosome_initiator_DnaA-like"/>
</dbReference>
<dbReference type="RefSeq" id="WP_116539138.1">
    <property type="nucleotide sequence ID" value="NZ_QAYL01000001.1"/>
</dbReference>
<feature type="region of interest" description="Disordered" evidence="12">
    <location>
        <begin position="105"/>
        <end position="129"/>
    </location>
</feature>
<evidence type="ECO:0000256" key="8">
    <source>
        <dbReference type="HAMAP-Rule" id="MF_00377"/>
    </source>
</evidence>
<comment type="domain">
    <text evidence="8">Domain I is involved in oligomerization and binding regulators, domain II is flexibile and of varying length in different bacteria, domain III forms the AAA+ region, while domain IV binds dsDNA.</text>
</comment>
<dbReference type="Proteomes" id="UP000258522">
    <property type="component" value="Unassembled WGS sequence"/>
</dbReference>
<dbReference type="GO" id="GO:0003688">
    <property type="term" value="F:DNA replication origin binding"/>
    <property type="evidence" value="ECO:0007669"/>
    <property type="project" value="UniProtKB-UniRule"/>
</dbReference>
<dbReference type="GO" id="GO:0006275">
    <property type="term" value="P:regulation of DNA replication"/>
    <property type="evidence" value="ECO:0007669"/>
    <property type="project" value="UniProtKB-UniRule"/>
</dbReference>
<keyword evidence="16" id="KW-1185">Reference proteome</keyword>
<dbReference type="InterPro" id="IPR013159">
    <property type="entry name" value="DnaA_C"/>
</dbReference>
<feature type="region of interest" description="Domain I, interacts with DnaA modulators" evidence="8">
    <location>
        <begin position="1"/>
        <end position="132"/>
    </location>
</feature>
<keyword evidence="4 8" id="KW-0547">Nucleotide-binding</keyword>
<evidence type="ECO:0000256" key="12">
    <source>
        <dbReference type="SAM" id="MobiDB-lite"/>
    </source>
</evidence>
<dbReference type="AlphaFoldDB" id="A0A3E1HL59"/>
<dbReference type="Gene3D" id="1.10.1750.10">
    <property type="match status" value="1"/>
</dbReference>
<dbReference type="GO" id="GO:0005524">
    <property type="term" value="F:ATP binding"/>
    <property type="evidence" value="ECO:0007669"/>
    <property type="project" value="UniProtKB-UniRule"/>
</dbReference>
<keyword evidence="3 8" id="KW-0235">DNA replication</keyword>
<dbReference type="Pfam" id="PF00308">
    <property type="entry name" value="Bac_DnaA"/>
    <property type="match status" value="1"/>
</dbReference>
<evidence type="ECO:0000313" key="16">
    <source>
        <dbReference type="Proteomes" id="UP000258522"/>
    </source>
</evidence>
<evidence type="ECO:0000256" key="7">
    <source>
        <dbReference type="ARBA" id="ARBA00023125"/>
    </source>
</evidence>
<dbReference type="FunFam" id="1.10.1750.10:FF:000002">
    <property type="entry name" value="Chromosomal replication initiator protein DnaA"/>
    <property type="match status" value="1"/>
</dbReference>
<dbReference type="Gene3D" id="3.30.300.180">
    <property type="match status" value="1"/>
</dbReference>
<organism evidence="15 16">
    <name type="scientific">Mycobacterium uberis</name>
    <dbReference type="NCBI Taxonomy" id="2162698"/>
    <lineage>
        <taxon>Bacteria</taxon>
        <taxon>Bacillati</taxon>
        <taxon>Actinomycetota</taxon>
        <taxon>Actinomycetes</taxon>
        <taxon>Mycobacteriales</taxon>
        <taxon>Mycobacteriaceae</taxon>
        <taxon>Mycobacterium</taxon>
    </lineage>
</organism>
<dbReference type="InterPro" id="IPR018312">
    <property type="entry name" value="Chromosome_initiator_DnaA_CS"/>
</dbReference>
<feature type="binding site" evidence="8">
    <location>
        <position position="215"/>
    </location>
    <ligand>
        <name>ATP</name>
        <dbReference type="ChEBI" id="CHEBI:30616"/>
    </ligand>
</feature>
<dbReference type="GO" id="GO:0005886">
    <property type="term" value="C:plasma membrane"/>
    <property type="evidence" value="ECO:0007669"/>
    <property type="project" value="TreeGrafter"/>
</dbReference>
<evidence type="ECO:0000313" key="15">
    <source>
        <dbReference type="EMBL" id="RFD27240.1"/>
    </source>
</evidence>
<dbReference type="SUPFAM" id="SSF48295">
    <property type="entry name" value="TrpR-like"/>
    <property type="match status" value="1"/>
</dbReference>
<feature type="compositionally biased region" description="Polar residues" evidence="12">
    <location>
        <begin position="110"/>
        <end position="119"/>
    </location>
</feature>
<keyword evidence="6 8" id="KW-0446">Lipid-binding</keyword>
<dbReference type="SUPFAM" id="SSF52540">
    <property type="entry name" value="P-loop containing nucleoside triphosphate hydrolases"/>
    <property type="match status" value="1"/>
</dbReference>
<feature type="domain" description="Chromosomal replication initiator DnaA C-terminal" evidence="14">
    <location>
        <begin position="414"/>
        <end position="482"/>
    </location>
</feature>
<proteinExistence type="inferred from homology"/>
<sequence length="509" mass="57212">MVDDPGLGFSAVWNAVVSELNGESNENNGVNNDNVLVTPLTPQQRAWLNLIQPLTIVEGFALLSVPNSFVRNEIERHLRTPITDALSRRLGQQIQLGVRIAPPSADNVDDNSISRTESIPPTEIAPVDDYTTDADKSYGEPLASRHQSWPAYSTERPRHIESTAAGGASLNRRYTFETFVIGASNRFAHAAALATAEAPARAYNPLFIWGESGLGKTHLLHAAGNYAQRLFPSMRVKYVSTEEFTNDFINSLRDDRKVAFKRSYRDVDVLLVDDIQFIEGKEGIQEEFFHTFNTLHNANKQIVISSDRPPKQLATLEDRLRTRFEWGLITDVQPPELETRIAILRKKAQMERLAVPDDVLELIASSIERNIRELEGALIRVTAFASLNKTPIDKVLAEIVLRDLIADASTMQISAATIMAVTAEYFDTTVEELRGPGKTRALAQSRQIAMYLCRELTDLSLPKIGQTFGRDHTTVMYAQRKILSEMAERREVFDHVKELTTRIRQRSKR</sequence>
<evidence type="ECO:0000256" key="10">
    <source>
        <dbReference type="RuleBase" id="RU000577"/>
    </source>
</evidence>
<dbReference type="FunFam" id="1.10.8.60:FF:000003">
    <property type="entry name" value="Chromosomal replication initiator protein DnaA"/>
    <property type="match status" value="1"/>
</dbReference>
<dbReference type="SMART" id="SM00760">
    <property type="entry name" value="Bac_DnaA_C"/>
    <property type="match status" value="1"/>
</dbReference>
<comment type="caution">
    <text evidence="8">Lacks conserved residue(s) required for the propagation of feature annotation.</text>
</comment>
<dbReference type="NCBIfam" id="NF010686">
    <property type="entry name" value="PRK14086.1"/>
    <property type="match status" value="1"/>
</dbReference>
<dbReference type="InterPro" id="IPR010921">
    <property type="entry name" value="Trp_repressor/repl_initiator"/>
</dbReference>
<dbReference type="InterPro" id="IPR003593">
    <property type="entry name" value="AAA+_ATPase"/>
</dbReference>
<comment type="subunit">
    <text evidence="8">Oligomerizes as a right-handed, spiral filament on DNA at oriC.</text>
</comment>
<dbReference type="EMBL" id="QAYL01000001">
    <property type="protein sequence ID" value="RFD27240.1"/>
    <property type="molecule type" value="Genomic_DNA"/>
</dbReference>
<protein>
    <recommendedName>
        <fullName evidence="8 9">Chromosomal replication initiator protein DnaA</fullName>
    </recommendedName>
</protein>
<feature type="binding site" evidence="8">
    <location>
        <position position="216"/>
    </location>
    <ligand>
        <name>ATP</name>
        <dbReference type="ChEBI" id="CHEBI:30616"/>
    </ligand>
</feature>
<dbReference type="PANTHER" id="PTHR30050">
    <property type="entry name" value="CHROMOSOMAL REPLICATION INITIATOR PROTEIN DNAA"/>
    <property type="match status" value="1"/>
</dbReference>
<evidence type="ECO:0000259" key="14">
    <source>
        <dbReference type="SMART" id="SM00760"/>
    </source>
</evidence>
<dbReference type="InterPro" id="IPR038454">
    <property type="entry name" value="DnaA_N_sf"/>
</dbReference>
<keyword evidence="5 8" id="KW-0067">ATP-binding</keyword>
<dbReference type="CDD" id="cd06571">
    <property type="entry name" value="Bac_DnaA_C"/>
    <property type="match status" value="1"/>
</dbReference>
<comment type="subcellular location">
    <subcellularLocation>
        <location evidence="8">Cytoplasm</location>
    </subcellularLocation>
</comment>
<dbReference type="GO" id="GO:0005737">
    <property type="term" value="C:cytoplasm"/>
    <property type="evidence" value="ECO:0007669"/>
    <property type="project" value="UniProtKB-SubCell"/>
</dbReference>
<keyword evidence="2 8" id="KW-0963">Cytoplasm</keyword>
<comment type="caution">
    <text evidence="15">The sequence shown here is derived from an EMBL/GenBank/DDBJ whole genome shotgun (WGS) entry which is preliminary data.</text>
</comment>
<dbReference type="HAMAP" id="MF_00377">
    <property type="entry name" value="DnaA_bact"/>
    <property type="match status" value="1"/>
</dbReference>
<evidence type="ECO:0000256" key="6">
    <source>
        <dbReference type="ARBA" id="ARBA00023121"/>
    </source>
</evidence>
<comment type="function">
    <text evidence="8 10">Plays an essential role in the initiation and regulation of chromosomal replication. ATP-DnaA binds to the origin of replication (oriC) to initiate formation of the DNA replication initiation complex once per cell cycle. Binds the DnaA box (a 9 base pair repeat at the origin) and separates the double-stranded (ds)DNA. Forms a right-handed helical filament on oriC DNA; dsDNA binds to the exterior of the filament while single-stranded (ss)DNA is stabiized in the filament's interior. The ATP-DnaA-oriC complex binds and stabilizes one strand of the AT-rich DNA unwinding element (DUE), permitting loading of DNA polymerase. After initiation quickly degrades to an ADP-DnaA complex that is not apt for DNA replication. Binds acidic phospholipids.</text>
</comment>
<dbReference type="InterPro" id="IPR013317">
    <property type="entry name" value="DnaA_dom"/>
</dbReference>
<feature type="region of interest" description="Domain IV, binds dsDNA" evidence="8">
    <location>
        <begin position="386"/>
        <end position="509"/>
    </location>
</feature>
<dbReference type="GO" id="GO:0008289">
    <property type="term" value="F:lipid binding"/>
    <property type="evidence" value="ECO:0007669"/>
    <property type="project" value="UniProtKB-KW"/>
</dbReference>
<gene>
    <name evidence="8" type="primary">dnaA</name>
    <name evidence="15" type="ORF">MUBE_01095</name>
</gene>
<evidence type="ECO:0000256" key="2">
    <source>
        <dbReference type="ARBA" id="ARBA00022490"/>
    </source>
</evidence>
<feature type="binding site" evidence="8">
    <location>
        <position position="213"/>
    </location>
    <ligand>
        <name>ATP</name>
        <dbReference type="ChEBI" id="CHEBI:30616"/>
    </ligand>
</feature>
<dbReference type="NCBIfam" id="TIGR00362">
    <property type="entry name" value="DnaA"/>
    <property type="match status" value="1"/>
</dbReference>
<dbReference type="CDD" id="cd00009">
    <property type="entry name" value="AAA"/>
    <property type="match status" value="1"/>
</dbReference>
<evidence type="ECO:0000256" key="11">
    <source>
        <dbReference type="RuleBase" id="RU004227"/>
    </source>
</evidence>
<evidence type="ECO:0000256" key="9">
    <source>
        <dbReference type="NCBIfam" id="TIGR00362"/>
    </source>
</evidence>
<dbReference type="PANTHER" id="PTHR30050:SF2">
    <property type="entry name" value="CHROMOSOMAL REPLICATION INITIATOR PROTEIN DNAA"/>
    <property type="match status" value="1"/>
</dbReference>
<comment type="similarity">
    <text evidence="1 8 11">Belongs to the DnaA family.</text>
</comment>
<dbReference type="Pfam" id="PF08299">
    <property type="entry name" value="Bac_DnaA_C"/>
    <property type="match status" value="1"/>
</dbReference>
<dbReference type="PROSITE" id="PS01008">
    <property type="entry name" value="DNAA"/>
    <property type="match status" value="1"/>
</dbReference>
<dbReference type="InterPro" id="IPR001957">
    <property type="entry name" value="Chromosome_initiator_DnaA"/>
</dbReference>
<evidence type="ECO:0000259" key="13">
    <source>
        <dbReference type="SMART" id="SM00382"/>
    </source>
</evidence>
<dbReference type="Gene3D" id="3.40.50.300">
    <property type="entry name" value="P-loop containing nucleotide triphosphate hydrolases"/>
    <property type="match status" value="1"/>
</dbReference>